<evidence type="ECO:0000313" key="2">
    <source>
        <dbReference type="EMBL" id="KAK1370219.1"/>
    </source>
</evidence>
<keyword evidence="3" id="KW-1185">Reference proteome</keyword>
<dbReference type="AlphaFoldDB" id="A0AAD8MEX4"/>
<accession>A0AAD8MEX4</accession>
<gene>
    <name evidence="2" type="ORF">POM88_036311</name>
</gene>
<evidence type="ECO:0000256" key="1">
    <source>
        <dbReference type="SAM" id="MobiDB-lite"/>
    </source>
</evidence>
<organism evidence="2 3">
    <name type="scientific">Heracleum sosnowskyi</name>
    <dbReference type="NCBI Taxonomy" id="360622"/>
    <lineage>
        <taxon>Eukaryota</taxon>
        <taxon>Viridiplantae</taxon>
        <taxon>Streptophyta</taxon>
        <taxon>Embryophyta</taxon>
        <taxon>Tracheophyta</taxon>
        <taxon>Spermatophyta</taxon>
        <taxon>Magnoliopsida</taxon>
        <taxon>eudicotyledons</taxon>
        <taxon>Gunneridae</taxon>
        <taxon>Pentapetalae</taxon>
        <taxon>asterids</taxon>
        <taxon>campanulids</taxon>
        <taxon>Apiales</taxon>
        <taxon>Apiaceae</taxon>
        <taxon>Apioideae</taxon>
        <taxon>apioid superclade</taxon>
        <taxon>Tordylieae</taxon>
        <taxon>Tordyliinae</taxon>
        <taxon>Heracleum</taxon>
    </lineage>
</organism>
<evidence type="ECO:0000313" key="3">
    <source>
        <dbReference type="Proteomes" id="UP001237642"/>
    </source>
</evidence>
<feature type="compositionally biased region" description="Basic residues" evidence="1">
    <location>
        <begin position="1"/>
        <end position="13"/>
    </location>
</feature>
<name>A0AAD8MEX4_9APIA</name>
<proteinExistence type="predicted"/>
<dbReference type="Proteomes" id="UP001237642">
    <property type="component" value="Unassembled WGS sequence"/>
</dbReference>
<feature type="region of interest" description="Disordered" evidence="1">
    <location>
        <begin position="1"/>
        <end position="21"/>
    </location>
</feature>
<protein>
    <submittedName>
        <fullName evidence="2">Uncharacterized protein</fullName>
    </submittedName>
</protein>
<reference evidence="2" key="1">
    <citation type="submission" date="2023-02" db="EMBL/GenBank/DDBJ databases">
        <title>Genome of toxic invasive species Heracleum sosnowskyi carries increased number of genes despite the absence of recent whole-genome duplications.</title>
        <authorList>
            <person name="Schelkunov M."/>
            <person name="Shtratnikova V."/>
            <person name="Makarenko M."/>
            <person name="Klepikova A."/>
            <person name="Omelchenko D."/>
            <person name="Novikova G."/>
            <person name="Obukhova E."/>
            <person name="Bogdanov V."/>
            <person name="Penin A."/>
            <person name="Logacheva M."/>
        </authorList>
    </citation>
    <scope>NUCLEOTIDE SEQUENCE</scope>
    <source>
        <strain evidence="2">Hsosn_3</strain>
        <tissue evidence="2">Leaf</tissue>
    </source>
</reference>
<dbReference type="EMBL" id="JAUIZM010000008">
    <property type="protein sequence ID" value="KAK1370219.1"/>
    <property type="molecule type" value="Genomic_DNA"/>
</dbReference>
<sequence>MFRVRHTPHHHALPPRVLHAPITSHLRAPASTRNPPDKTLTTHTERVDHIRLNCHLPRVSKDCIVGSDKNRTYSAYIGYFSWGLDHQDQRSRFRGESSNSSQLCLRSESFRVIHTSLTWRRLVQWKEKTITQAAV</sequence>
<comment type="caution">
    <text evidence="2">The sequence shown here is derived from an EMBL/GenBank/DDBJ whole genome shotgun (WGS) entry which is preliminary data.</text>
</comment>
<reference evidence="2" key="2">
    <citation type="submission" date="2023-05" db="EMBL/GenBank/DDBJ databases">
        <authorList>
            <person name="Schelkunov M.I."/>
        </authorList>
    </citation>
    <scope>NUCLEOTIDE SEQUENCE</scope>
    <source>
        <strain evidence="2">Hsosn_3</strain>
        <tissue evidence="2">Leaf</tissue>
    </source>
</reference>